<dbReference type="GO" id="GO:0046872">
    <property type="term" value="F:metal ion binding"/>
    <property type="evidence" value="ECO:0007669"/>
    <property type="project" value="InterPro"/>
</dbReference>
<keyword evidence="3" id="KW-0732">Signal</keyword>
<dbReference type="Gene3D" id="3.40.50.1980">
    <property type="entry name" value="Nitrogenase molybdenum iron protein domain"/>
    <property type="match status" value="2"/>
</dbReference>
<gene>
    <name evidence="4" type="ORF">LEA_19857</name>
</gene>
<organism evidence="4">
    <name type="scientific">human gut metagenome</name>
    <dbReference type="NCBI Taxonomy" id="408170"/>
    <lineage>
        <taxon>unclassified sequences</taxon>
        <taxon>metagenomes</taxon>
        <taxon>organismal metagenomes</taxon>
    </lineage>
</organism>
<comment type="caution">
    <text evidence="4">The sequence shown here is derived from an EMBL/GenBank/DDBJ whole genome shotgun (WGS) entry which is preliminary data.</text>
</comment>
<dbReference type="SUPFAM" id="SSF53807">
    <property type="entry name" value="Helical backbone' metal receptor"/>
    <property type="match status" value="1"/>
</dbReference>
<name>K1RLW9_9ZZZZ</name>
<accession>K1RLW9</accession>
<dbReference type="PANTHER" id="PTHR42953">
    <property type="entry name" value="HIGH-AFFINITY ZINC UPTAKE SYSTEM PROTEIN ZNUA-RELATED"/>
    <property type="match status" value="1"/>
</dbReference>
<dbReference type="Pfam" id="PF01297">
    <property type="entry name" value="ZnuA"/>
    <property type="match status" value="1"/>
</dbReference>
<dbReference type="EMBL" id="AJWY01013641">
    <property type="protein sequence ID" value="EKC46413.1"/>
    <property type="molecule type" value="Genomic_DNA"/>
</dbReference>
<dbReference type="InterPro" id="IPR050492">
    <property type="entry name" value="Bact_metal-bind_prot9"/>
</dbReference>
<evidence type="ECO:0000256" key="2">
    <source>
        <dbReference type="ARBA" id="ARBA00022448"/>
    </source>
</evidence>
<reference evidence="4" key="1">
    <citation type="journal article" date="2013" name="Environ. Microbiol.">
        <title>Microbiota from the distal guts of lean and obese adolescents exhibit partial functional redundancy besides clear differences in community structure.</title>
        <authorList>
            <person name="Ferrer M."/>
            <person name="Ruiz A."/>
            <person name="Lanza F."/>
            <person name="Haange S.B."/>
            <person name="Oberbach A."/>
            <person name="Till H."/>
            <person name="Bargiela R."/>
            <person name="Campoy C."/>
            <person name="Segura M.T."/>
            <person name="Richter M."/>
            <person name="von Bergen M."/>
            <person name="Seifert J."/>
            <person name="Suarez A."/>
        </authorList>
    </citation>
    <scope>NUCLEOTIDE SEQUENCE</scope>
</reference>
<evidence type="ECO:0000313" key="4">
    <source>
        <dbReference type="EMBL" id="EKC46413.1"/>
    </source>
</evidence>
<dbReference type="AlphaFoldDB" id="K1RLW9"/>
<sequence>MIFSVGLIDFEQSLLQKLEERDKVVPLSRGIELLAGSCAHMHGNDGEHGHAHGIDPHVWTSPRALSIMARNAYEAIHAAWPDSTKYTLNHERLQEQLRELDRRTAAKIGKSGVDYFIIYHPALTYYARDYGIRQEAIEADGKEPSARRLTELIRQARRDGIRRIFYQNQFPASVVEVIARDIDADYVEI</sequence>
<protein>
    <submittedName>
        <fullName evidence="4">ABC transporter metal-binding lipoprotein</fullName>
    </submittedName>
</protein>
<feature type="non-terminal residue" evidence="4">
    <location>
        <position position="189"/>
    </location>
</feature>
<evidence type="ECO:0000256" key="1">
    <source>
        <dbReference type="ARBA" id="ARBA00011028"/>
    </source>
</evidence>
<comment type="similarity">
    <text evidence="1">Belongs to the bacterial solute-binding protein 9 family.</text>
</comment>
<keyword evidence="4" id="KW-0449">Lipoprotein</keyword>
<dbReference type="PANTHER" id="PTHR42953:SF3">
    <property type="entry name" value="HIGH-AFFINITY ZINC UPTAKE SYSTEM PROTEIN ZNUA"/>
    <property type="match status" value="1"/>
</dbReference>
<dbReference type="InterPro" id="IPR006127">
    <property type="entry name" value="ZnuA-like"/>
</dbReference>
<evidence type="ECO:0000256" key="3">
    <source>
        <dbReference type="ARBA" id="ARBA00022729"/>
    </source>
</evidence>
<proteinExistence type="inferred from homology"/>
<keyword evidence="2" id="KW-0813">Transport</keyword>
<dbReference type="GO" id="GO:0030001">
    <property type="term" value="P:metal ion transport"/>
    <property type="evidence" value="ECO:0007669"/>
    <property type="project" value="InterPro"/>
</dbReference>